<evidence type="ECO:0008006" key="5">
    <source>
        <dbReference type="Google" id="ProtNLM"/>
    </source>
</evidence>
<dbReference type="PROSITE" id="PS51257">
    <property type="entry name" value="PROKAR_LIPOPROTEIN"/>
    <property type="match status" value="1"/>
</dbReference>
<dbReference type="Proteomes" id="UP001596031">
    <property type="component" value="Unassembled WGS sequence"/>
</dbReference>
<evidence type="ECO:0000256" key="1">
    <source>
        <dbReference type="SAM" id="MobiDB-lite"/>
    </source>
</evidence>
<comment type="caution">
    <text evidence="3">The sequence shown here is derived from an EMBL/GenBank/DDBJ whole genome shotgun (WGS) entry which is preliminary data.</text>
</comment>
<evidence type="ECO:0000313" key="4">
    <source>
        <dbReference type="Proteomes" id="UP001596031"/>
    </source>
</evidence>
<organism evidence="3 4">
    <name type="scientific">Massilia jejuensis</name>
    <dbReference type="NCBI Taxonomy" id="648894"/>
    <lineage>
        <taxon>Bacteria</taxon>
        <taxon>Pseudomonadati</taxon>
        <taxon>Pseudomonadota</taxon>
        <taxon>Betaproteobacteria</taxon>
        <taxon>Burkholderiales</taxon>
        <taxon>Oxalobacteraceae</taxon>
        <taxon>Telluria group</taxon>
        <taxon>Massilia</taxon>
    </lineage>
</organism>
<feature type="signal peptide" evidence="2">
    <location>
        <begin position="1"/>
        <end position="19"/>
    </location>
</feature>
<gene>
    <name evidence="3" type="ORF">ACFPOU_23800</name>
</gene>
<keyword evidence="2" id="KW-0732">Signal</keyword>
<dbReference type="RefSeq" id="WP_379727625.1">
    <property type="nucleotide sequence ID" value="NZ_JBHSMS010000105.1"/>
</dbReference>
<sequence>MKKLSAVLWFLILTGCASAQDAYKGYRDAQELAYVNDAKLSCSRYGYQLGTDAFAHCVNTNVNAAKDRDAMVKAAFHGEKSKSENTMAIESCAQQHPRPA</sequence>
<reference evidence="4" key="1">
    <citation type="journal article" date="2019" name="Int. J. Syst. Evol. Microbiol.">
        <title>The Global Catalogue of Microorganisms (GCM) 10K type strain sequencing project: providing services to taxonomists for standard genome sequencing and annotation.</title>
        <authorList>
            <consortium name="The Broad Institute Genomics Platform"/>
            <consortium name="The Broad Institute Genome Sequencing Center for Infectious Disease"/>
            <person name="Wu L."/>
            <person name="Ma J."/>
        </authorList>
    </citation>
    <scope>NUCLEOTIDE SEQUENCE [LARGE SCALE GENOMIC DNA]</scope>
    <source>
        <strain evidence="4">CCUG 38813</strain>
    </source>
</reference>
<name>A0ABW0PNA9_9BURK</name>
<dbReference type="EMBL" id="JBHSMS010000105">
    <property type="protein sequence ID" value="MFC5514131.1"/>
    <property type="molecule type" value="Genomic_DNA"/>
</dbReference>
<proteinExistence type="predicted"/>
<feature type="compositionally biased region" description="Polar residues" evidence="1">
    <location>
        <begin position="84"/>
        <end position="94"/>
    </location>
</feature>
<evidence type="ECO:0000313" key="3">
    <source>
        <dbReference type="EMBL" id="MFC5514131.1"/>
    </source>
</evidence>
<protein>
    <recommendedName>
        <fullName evidence="5">Lipoprotein</fullName>
    </recommendedName>
</protein>
<accession>A0ABW0PNA9</accession>
<keyword evidence="4" id="KW-1185">Reference proteome</keyword>
<evidence type="ECO:0000256" key="2">
    <source>
        <dbReference type="SAM" id="SignalP"/>
    </source>
</evidence>
<feature type="region of interest" description="Disordered" evidence="1">
    <location>
        <begin position="80"/>
        <end position="100"/>
    </location>
</feature>
<feature type="chain" id="PRO_5047029020" description="Lipoprotein" evidence="2">
    <location>
        <begin position="20"/>
        <end position="100"/>
    </location>
</feature>